<protein>
    <submittedName>
        <fullName evidence="2">Uncharacterized protein</fullName>
    </submittedName>
</protein>
<dbReference type="SUPFAM" id="SSF63748">
    <property type="entry name" value="Tudor/PWWP/MBT"/>
    <property type="match status" value="1"/>
</dbReference>
<feature type="region of interest" description="Disordered" evidence="1">
    <location>
        <begin position="119"/>
        <end position="138"/>
    </location>
</feature>
<dbReference type="Proteomes" id="UP001578633">
    <property type="component" value="Chromosome 1"/>
</dbReference>
<organism evidence="2 3">
    <name type="scientific">Alternaria dauci</name>
    <dbReference type="NCBI Taxonomy" id="48095"/>
    <lineage>
        <taxon>Eukaryota</taxon>
        <taxon>Fungi</taxon>
        <taxon>Dikarya</taxon>
        <taxon>Ascomycota</taxon>
        <taxon>Pezizomycotina</taxon>
        <taxon>Dothideomycetes</taxon>
        <taxon>Pleosporomycetidae</taxon>
        <taxon>Pleosporales</taxon>
        <taxon>Pleosporineae</taxon>
        <taxon>Pleosporaceae</taxon>
        <taxon>Alternaria</taxon>
        <taxon>Alternaria sect. Porri</taxon>
    </lineage>
</organism>
<evidence type="ECO:0000256" key="1">
    <source>
        <dbReference type="SAM" id="MobiDB-lite"/>
    </source>
</evidence>
<comment type="caution">
    <text evidence="2">The sequence shown here is derived from an EMBL/GenBank/DDBJ whole genome shotgun (WGS) entry which is preliminary data.</text>
</comment>
<gene>
    <name evidence="2" type="ORF">ACET3X_000818</name>
</gene>
<dbReference type="EMBL" id="JBHGVX010000001">
    <property type="protein sequence ID" value="KAL1800476.1"/>
    <property type="molecule type" value="Genomic_DNA"/>
</dbReference>
<proteinExistence type="predicted"/>
<feature type="region of interest" description="Disordered" evidence="1">
    <location>
        <begin position="208"/>
        <end position="237"/>
    </location>
</feature>
<keyword evidence="3" id="KW-1185">Reference proteome</keyword>
<dbReference type="GeneID" id="96081140"/>
<accession>A0ABR3UVI7</accession>
<dbReference type="Gene3D" id="2.30.30.140">
    <property type="match status" value="1"/>
</dbReference>
<evidence type="ECO:0000313" key="2">
    <source>
        <dbReference type="EMBL" id="KAL1800476.1"/>
    </source>
</evidence>
<feature type="compositionally biased region" description="Polar residues" evidence="1">
    <location>
        <begin position="208"/>
        <end position="230"/>
    </location>
</feature>
<reference evidence="2 3" key="1">
    <citation type="submission" date="2024-09" db="EMBL/GenBank/DDBJ databases">
        <title>T2T genomes of carrot and Alternaria dauci and their utility for understanding host-pathogen interaction during carrot leaf blight disease.</title>
        <authorList>
            <person name="Liu W."/>
            <person name="Xu S."/>
            <person name="Ou C."/>
            <person name="Liu X."/>
            <person name="Zhuang F."/>
            <person name="Deng X.W."/>
        </authorList>
    </citation>
    <scope>NUCLEOTIDE SEQUENCE [LARGE SCALE GENOMIC DNA]</scope>
    <source>
        <strain evidence="2 3">A2016</strain>
    </source>
</reference>
<sequence>MRFVHPSPGSIVLYRASGSFFPLWPAVICTDDMAPKEVVRARPTGYVTLLLTLGDNLDFRWALTTEISNFDPFIPITHEDIVGNTPGLGAAYDMADNALEASLGLDYWRERVMSRISDAGYPESEATSSDGDAGSESEMRMALRLSQEEFYSKRSKEETAGSAKLPTPSISPHIPARDPSNQRIVIPADVGRSSNLFTSAWAGPPNAFASSSQLTRQHGKSCSPSSSPNWLQGRGPDMVIDLTDDSSCSRSAGKSPVESAPFRPSFFDRTLGGLDRGRKEPISDVVEGEIFQSKEFVQVPVGPNSEISTLQKESIWNRPYFRDPMQGINFFGHNDDGIWGLQHPALVDIDPEDFVFVAEYLESDGFGYRNPQDGNEMDEAFAQCVSAWFTAEKLGMSDMMDHVVEKLEKRIEPGMHDVLVFADQIYRSQDTALLSQAQLKDYCAMYIAENWWIYWGDDNLRSGFIERLRISPELEGDILRRRTQALEERVNDGQEDSETESD</sequence>
<name>A0ABR3UVI7_9PLEO</name>
<feature type="region of interest" description="Disordered" evidence="1">
    <location>
        <begin position="150"/>
        <end position="182"/>
    </location>
</feature>
<dbReference type="RefSeq" id="XP_069311060.1">
    <property type="nucleotide sequence ID" value="XM_069448156.1"/>
</dbReference>
<evidence type="ECO:0000313" key="3">
    <source>
        <dbReference type="Proteomes" id="UP001578633"/>
    </source>
</evidence>
<feature type="compositionally biased region" description="Basic and acidic residues" evidence="1">
    <location>
        <begin position="150"/>
        <end position="159"/>
    </location>
</feature>